<dbReference type="AlphaFoldDB" id="A0A820BMA3"/>
<evidence type="ECO:0000313" key="2">
    <source>
        <dbReference type="EMBL" id="CAF4194352.1"/>
    </source>
</evidence>
<dbReference type="PROSITE" id="PS50181">
    <property type="entry name" value="FBOX"/>
    <property type="match status" value="1"/>
</dbReference>
<dbReference type="InterPro" id="IPR001810">
    <property type="entry name" value="F-box_dom"/>
</dbReference>
<evidence type="ECO:0000259" key="1">
    <source>
        <dbReference type="PROSITE" id="PS50181"/>
    </source>
</evidence>
<reference evidence="2" key="1">
    <citation type="submission" date="2021-02" db="EMBL/GenBank/DDBJ databases">
        <authorList>
            <person name="Nowell W R."/>
        </authorList>
    </citation>
    <scope>NUCLEOTIDE SEQUENCE</scope>
</reference>
<comment type="caution">
    <text evidence="2">The sequence shown here is derived from an EMBL/GenBank/DDBJ whole genome shotgun (WGS) entry which is preliminary data.</text>
</comment>
<accession>A0A820BMA3</accession>
<sequence length="323" mass="38228">MIMNDNLLQLESLPNEIFAGIFEFLPCPELFQAFYHLNSRFNKLLQSLPYLTLNLLTNNNNNNNDFFPYVRSLIIDRAIDINLCRFMQIRSLTLRYPTDQLLAQLISNSSLHLEHLSVNHMHVSVLNYIPNLCDKVFSNGFSKLKSCHLFEWGTIVKNSQWTILPCLYILKIGKIDLFIYKSILSSCPNLYFLQLATIISSNTSIHIRPHLNLKRIVIRTTVFVERWTDDDMNICLSYVPNLEYLSVHQPSMIFNQKNDWLASIIACHLPCLHQFHYYFHIFDIERIMEPNIEFILNEFKRKFKIVHHKRYLSRFIIIRAQLI</sequence>
<dbReference type="Gene3D" id="3.80.10.10">
    <property type="entry name" value="Ribonuclease Inhibitor"/>
    <property type="match status" value="1"/>
</dbReference>
<dbReference type="EMBL" id="CAJOAZ010008954">
    <property type="protein sequence ID" value="CAF4194352.1"/>
    <property type="molecule type" value="Genomic_DNA"/>
</dbReference>
<organism evidence="2 3">
    <name type="scientific">Adineta steineri</name>
    <dbReference type="NCBI Taxonomy" id="433720"/>
    <lineage>
        <taxon>Eukaryota</taxon>
        <taxon>Metazoa</taxon>
        <taxon>Spiralia</taxon>
        <taxon>Gnathifera</taxon>
        <taxon>Rotifera</taxon>
        <taxon>Eurotatoria</taxon>
        <taxon>Bdelloidea</taxon>
        <taxon>Adinetida</taxon>
        <taxon>Adinetidae</taxon>
        <taxon>Adineta</taxon>
    </lineage>
</organism>
<name>A0A820BMA3_9BILA</name>
<feature type="domain" description="F-box" evidence="1">
    <location>
        <begin position="7"/>
        <end position="55"/>
    </location>
</feature>
<proteinExistence type="predicted"/>
<dbReference type="InterPro" id="IPR032675">
    <property type="entry name" value="LRR_dom_sf"/>
</dbReference>
<evidence type="ECO:0000313" key="3">
    <source>
        <dbReference type="Proteomes" id="UP000663844"/>
    </source>
</evidence>
<gene>
    <name evidence="2" type="ORF">OXD698_LOCUS40470</name>
</gene>
<protein>
    <recommendedName>
        <fullName evidence="1">F-box domain-containing protein</fullName>
    </recommendedName>
</protein>
<dbReference type="Proteomes" id="UP000663844">
    <property type="component" value="Unassembled WGS sequence"/>
</dbReference>